<dbReference type="Pfam" id="PF13370">
    <property type="entry name" value="Fer4_13"/>
    <property type="match status" value="1"/>
</dbReference>
<sequence length="65" mass="7311">MSDKATKRPFVNNNCIGCWACISVASEYFDYNNKNLSEAKICETYNEQDVNNAINVCPVSAISWI</sequence>
<evidence type="ECO:0000313" key="1">
    <source>
        <dbReference type="EMBL" id="EKD65909.1"/>
    </source>
</evidence>
<dbReference type="EMBL" id="AMFJ01021662">
    <property type="protein sequence ID" value="EKD65909.1"/>
    <property type="molecule type" value="Genomic_DNA"/>
</dbReference>
<accession>K2BUH6</accession>
<dbReference type="AlphaFoldDB" id="K2BUH6"/>
<reference evidence="1" key="1">
    <citation type="journal article" date="2012" name="Science">
        <title>Fermentation, hydrogen, and sulfur metabolism in multiple uncultivated bacterial phyla.</title>
        <authorList>
            <person name="Wrighton K.C."/>
            <person name="Thomas B.C."/>
            <person name="Sharon I."/>
            <person name="Miller C.S."/>
            <person name="Castelle C.J."/>
            <person name="VerBerkmoes N.C."/>
            <person name="Wilkins M.J."/>
            <person name="Hettich R.L."/>
            <person name="Lipton M.S."/>
            <person name="Williams K.H."/>
            <person name="Long P.E."/>
            <person name="Banfield J.F."/>
        </authorList>
    </citation>
    <scope>NUCLEOTIDE SEQUENCE [LARGE SCALE GENOMIC DNA]</scope>
</reference>
<gene>
    <name evidence="1" type="ORF">ACD_49C00076G0005</name>
</gene>
<name>K2BUH6_9BACT</name>
<protein>
    <recommendedName>
        <fullName evidence="2">Ferredoxin</fullName>
    </recommendedName>
</protein>
<comment type="caution">
    <text evidence="1">The sequence shown here is derived from an EMBL/GenBank/DDBJ whole genome shotgun (WGS) entry which is preliminary data.</text>
</comment>
<evidence type="ECO:0008006" key="2">
    <source>
        <dbReference type="Google" id="ProtNLM"/>
    </source>
</evidence>
<dbReference type="SUPFAM" id="SSF54862">
    <property type="entry name" value="4Fe-4S ferredoxins"/>
    <property type="match status" value="1"/>
</dbReference>
<dbReference type="Gene3D" id="3.30.70.20">
    <property type="match status" value="1"/>
</dbReference>
<proteinExistence type="predicted"/>
<organism evidence="1">
    <name type="scientific">uncultured bacterium</name>
    <name type="common">gcode 4</name>
    <dbReference type="NCBI Taxonomy" id="1234023"/>
    <lineage>
        <taxon>Bacteria</taxon>
        <taxon>environmental samples</taxon>
    </lineage>
</organism>